<sequence>MKRARRTSTVTSSWSAPSSKPSAGSSAARAHQCKACSLRKKHLGERVNTRWYCQACSLDSKKRAYLCIVCARTVRTGTRATRFDTWSWTTAGTARARASDMPSRCGRRPPSRDTSAVAPQRGKTTKAPSLRLPATKTVLTGAKTGMSPTVW</sequence>
<evidence type="ECO:0008006" key="4">
    <source>
        <dbReference type="Google" id="ProtNLM"/>
    </source>
</evidence>
<proteinExistence type="predicted"/>
<accession>A0A8T0YJK3</accession>
<comment type="caution">
    <text evidence="2">The sequence shown here is derived from an EMBL/GenBank/DDBJ whole genome shotgun (WGS) entry which is preliminary data.</text>
</comment>
<dbReference type="Proteomes" id="UP000735874">
    <property type="component" value="Unassembled WGS sequence"/>
</dbReference>
<evidence type="ECO:0000313" key="3">
    <source>
        <dbReference type="Proteomes" id="UP000735874"/>
    </source>
</evidence>
<organism evidence="2 3">
    <name type="scientific">Phytophthora cactorum</name>
    <dbReference type="NCBI Taxonomy" id="29920"/>
    <lineage>
        <taxon>Eukaryota</taxon>
        <taxon>Sar</taxon>
        <taxon>Stramenopiles</taxon>
        <taxon>Oomycota</taxon>
        <taxon>Peronosporomycetes</taxon>
        <taxon>Peronosporales</taxon>
        <taxon>Peronosporaceae</taxon>
        <taxon>Phytophthora</taxon>
    </lineage>
</organism>
<feature type="region of interest" description="Disordered" evidence="1">
    <location>
        <begin position="1"/>
        <end position="26"/>
    </location>
</feature>
<name>A0A8T0YJK3_9STRA</name>
<protein>
    <recommendedName>
        <fullName evidence="4">PiggyBac transposable element-derived protein 4 C-terminal zinc-ribbon domain-containing protein</fullName>
    </recommendedName>
</protein>
<feature type="region of interest" description="Disordered" evidence="1">
    <location>
        <begin position="94"/>
        <end position="128"/>
    </location>
</feature>
<dbReference type="AlphaFoldDB" id="A0A8T0YJK3"/>
<dbReference type="EMBL" id="RCMG01001355">
    <property type="protein sequence ID" value="KAG2829435.1"/>
    <property type="molecule type" value="Genomic_DNA"/>
</dbReference>
<evidence type="ECO:0000313" key="2">
    <source>
        <dbReference type="EMBL" id="KAG2829435.1"/>
    </source>
</evidence>
<gene>
    <name evidence="2" type="ORF">PC113_g21284</name>
</gene>
<reference evidence="2" key="1">
    <citation type="submission" date="2018-10" db="EMBL/GenBank/DDBJ databases">
        <title>Effector identification in a new, highly contiguous assembly of the strawberry crown rot pathogen Phytophthora cactorum.</title>
        <authorList>
            <person name="Armitage A.D."/>
            <person name="Nellist C.F."/>
            <person name="Bates H."/>
            <person name="Vickerstaff R.J."/>
            <person name="Harrison R.J."/>
        </authorList>
    </citation>
    <scope>NUCLEOTIDE SEQUENCE</scope>
    <source>
        <strain evidence="2">15-7</strain>
    </source>
</reference>
<feature type="compositionally biased region" description="Low complexity" evidence="1">
    <location>
        <begin position="7"/>
        <end position="26"/>
    </location>
</feature>
<evidence type="ECO:0000256" key="1">
    <source>
        <dbReference type="SAM" id="MobiDB-lite"/>
    </source>
</evidence>